<keyword evidence="1" id="KW-0812">Transmembrane</keyword>
<dbReference type="KEGG" id="aviv:LF296_12560"/>
<evidence type="ECO:0000256" key="1">
    <source>
        <dbReference type="SAM" id="Phobius"/>
    </source>
</evidence>
<evidence type="ECO:0000313" key="2">
    <source>
        <dbReference type="EMBL" id="WDZ50152.1"/>
    </source>
</evidence>
<proteinExistence type="predicted"/>
<feature type="transmembrane region" description="Helical" evidence="1">
    <location>
        <begin position="41"/>
        <end position="62"/>
    </location>
</feature>
<evidence type="ECO:0000313" key="3">
    <source>
        <dbReference type="Proteomes" id="UP001199528"/>
    </source>
</evidence>
<accession>A0AAJ6NGT0</accession>
<protein>
    <submittedName>
        <fullName evidence="2">Uncharacterized protein</fullName>
    </submittedName>
</protein>
<keyword evidence="1" id="KW-0472">Membrane</keyword>
<gene>
    <name evidence="2" type="ORF">LF296_12560</name>
</gene>
<dbReference type="EMBL" id="CP085083">
    <property type="protein sequence ID" value="WDZ50152.1"/>
    <property type="molecule type" value="Genomic_DNA"/>
</dbReference>
<feature type="transmembrane region" description="Helical" evidence="1">
    <location>
        <begin position="9"/>
        <end position="29"/>
    </location>
</feature>
<reference evidence="2" key="1">
    <citation type="journal article" date="2022" name="Front Environ Sci">
        <title>Complete genome sequence analysis of a novel alkane-degrading bacterial strain, Acinetobacter vivianii KJ-1, and its diesel degradation ability.</title>
        <authorList>
            <person name="Zhang Y."/>
            <person name="Song F."/>
            <person name="Wang J."/>
            <person name="Zhao Q."/>
            <person name="Zheng L."/>
            <person name="Wang Z."/>
            <person name="Zhang X."/>
            <person name="Gao Y."/>
            <person name="Chen G."/>
            <person name="Huang Y."/>
        </authorList>
    </citation>
    <scope>NUCLEOTIDE SEQUENCE</scope>
    <source>
        <strain evidence="2">KJ-1</strain>
    </source>
</reference>
<dbReference type="AlphaFoldDB" id="A0AAJ6NGT0"/>
<dbReference type="RefSeq" id="WP_272654553.1">
    <property type="nucleotide sequence ID" value="NZ_CP085083.1"/>
</dbReference>
<keyword evidence="1" id="KW-1133">Transmembrane helix</keyword>
<name>A0AAJ6NGT0_9GAMM</name>
<reference evidence="2" key="2">
    <citation type="submission" date="2023-02" db="EMBL/GenBank/DDBJ databases">
        <authorList>
            <person name="Huang Y."/>
            <person name="Zhang Y."/>
            <person name="Zhang T."/>
            <person name="Wang J."/>
        </authorList>
    </citation>
    <scope>NUCLEOTIDE SEQUENCE</scope>
    <source>
        <strain evidence="2">KJ-1</strain>
    </source>
</reference>
<organism evidence="2 3">
    <name type="scientific">Acinetobacter vivianii</name>
    <dbReference type="NCBI Taxonomy" id="1776742"/>
    <lineage>
        <taxon>Bacteria</taxon>
        <taxon>Pseudomonadati</taxon>
        <taxon>Pseudomonadota</taxon>
        <taxon>Gammaproteobacteria</taxon>
        <taxon>Moraxellales</taxon>
        <taxon>Moraxellaceae</taxon>
        <taxon>Acinetobacter</taxon>
    </lineage>
</organism>
<dbReference type="Proteomes" id="UP001199528">
    <property type="component" value="Chromosome"/>
</dbReference>
<sequence length="234" mass="26959">MKNFFKNNFLTTIGWVLSLIWLMFVASLLRTHDLPSDLNAIGDFVAGMASPLAFLWVVIGYYQSQEALKLQARELSQSSEALVHQVEEMRTATKLQKEQLDQVKNQFDNAILNEKHNLQPIFDLRIKSIIDVEETDDFYKFITFELECIEGTARFITMFNKKDNNGSFERINQITKGKVEKIQIDVIVKDSIDLHGLMFSLSYFDVRGNLATQEYMLTINGDCKEMAHSRTLIT</sequence>